<dbReference type="Proteomes" id="UP000185936">
    <property type="component" value="Unassembled WGS sequence"/>
</dbReference>
<evidence type="ECO:0000256" key="2">
    <source>
        <dbReference type="SAM" id="Phobius"/>
    </source>
</evidence>
<dbReference type="EMBL" id="FTNR01000008">
    <property type="protein sequence ID" value="SIS02946.1"/>
    <property type="molecule type" value="Genomic_DNA"/>
</dbReference>
<feature type="transmembrane region" description="Helical" evidence="2">
    <location>
        <begin position="66"/>
        <end position="86"/>
    </location>
</feature>
<dbReference type="InterPro" id="IPR058341">
    <property type="entry name" value="DUF8028"/>
</dbReference>
<protein>
    <submittedName>
        <fullName evidence="3">Uncharacterized protein</fullName>
    </submittedName>
</protein>
<proteinExistence type="predicted"/>
<dbReference type="Pfam" id="PF26071">
    <property type="entry name" value="DUF8028"/>
    <property type="match status" value="1"/>
</dbReference>
<accession>A0A1N7FRS0</accession>
<organism evidence="3 4">
    <name type="scientific">Natronorubrum thiooxidans</name>
    <dbReference type="NCBI Taxonomy" id="308853"/>
    <lineage>
        <taxon>Archaea</taxon>
        <taxon>Methanobacteriati</taxon>
        <taxon>Methanobacteriota</taxon>
        <taxon>Stenosarchaea group</taxon>
        <taxon>Halobacteria</taxon>
        <taxon>Halobacteriales</taxon>
        <taxon>Natrialbaceae</taxon>
        <taxon>Natronorubrum</taxon>
    </lineage>
</organism>
<feature type="region of interest" description="Disordered" evidence="1">
    <location>
        <begin position="1"/>
        <end position="28"/>
    </location>
</feature>
<evidence type="ECO:0000313" key="4">
    <source>
        <dbReference type="Proteomes" id="UP000185936"/>
    </source>
</evidence>
<keyword evidence="2" id="KW-0472">Membrane</keyword>
<evidence type="ECO:0000256" key="1">
    <source>
        <dbReference type="SAM" id="MobiDB-lite"/>
    </source>
</evidence>
<evidence type="ECO:0000313" key="3">
    <source>
        <dbReference type="EMBL" id="SIS02946.1"/>
    </source>
</evidence>
<dbReference type="OrthoDB" id="340775at2157"/>
<keyword evidence="4" id="KW-1185">Reference proteome</keyword>
<dbReference type="RefSeq" id="WP_076609416.1">
    <property type="nucleotide sequence ID" value="NZ_FTNR01000008.1"/>
</dbReference>
<keyword evidence="2" id="KW-0812">Transmembrane</keyword>
<gene>
    <name evidence="3" type="ORF">SAMN05421752_10810</name>
</gene>
<keyword evidence="2" id="KW-1133">Transmembrane helix</keyword>
<feature type="transmembrane region" description="Helical" evidence="2">
    <location>
        <begin position="43"/>
        <end position="60"/>
    </location>
</feature>
<reference evidence="4" key="1">
    <citation type="submission" date="2017-01" db="EMBL/GenBank/DDBJ databases">
        <authorList>
            <person name="Varghese N."/>
            <person name="Submissions S."/>
        </authorList>
    </citation>
    <scope>NUCLEOTIDE SEQUENCE [LARGE SCALE GENOMIC DNA]</scope>
    <source>
        <strain evidence="4">type strain: HArc-</strain>
    </source>
</reference>
<sequence>MSNSPSDQDRKTTAPRESATGQDSADGTLEKVVPSLAGPIRTTGFWGAIVLPILYLPVFITGLSTSFGASLFLGLVVLHLLALYVGHAHRRRESDQ</sequence>
<name>A0A1N7FRS0_9EURY</name>
<dbReference type="AlphaFoldDB" id="A0A1N7FRS0"/>